<evidence type="ECO:0000313" key="3">
    <source>
        <dbReference type="Proteomes" id="UP000503447"/>
    </source>
</evidence>
<name>A0A6M5YPZ7_9BACT</name>
<dbReference type="RefSeq" id="WP_171471210.1">
    <property type="nucleotide sequence ID" value="NZ_CP053452.2"/>
</dbReference>
<keyword evidence="3" id="KW-1185">Reference proteome</keyword>
<proteinExistence type="predicted"/>
<protein>
    <submittedName>
        <fullName evidence="2">Polysaccharide biosynthesis protein WlaX</fullName>
    </submittedName>
</protein>
<organism evidence="2 3">
    <name type="scientific">Frigoriglobus tundricola</name>
    <dbReference type="NCBI Taxonomy" id="2774151"/>
    <lineage>
        <taxon>Bacteria</taxon>
        <taxon>Pseudomonadati</taxon>
        <taxon>Planctomycetota</taxon>
        <taxon>Planctomycetia</taxon>
        <taxon>Gemmatales</taxon>
        <taxon>Gemmataceae</taxon>
        <taxon>Frigoriglobus</taxon>
    </lineage>
</organism>
<gene>
    <name evidence="2" type="ORF">FTUN_2975</name>
</gene>
<dbReference type="KEGG" id="ftj:FTUN_2975"/>
<dbReference type="SUPFAM" id="SSF53098">
    <property type="entry name" value="Ribonuclease H-like"/>
    <property type="match status" value="1"/>
</dbReference>
<dbReference type="Proteomes" id="UP000503447">
    <property type="component" value="Chromosome"/>
</dbReference>
<dbReference type="AlphaFoldDB" id="A0A6M5YPZ7"/>
<evidence type="ECO:0000313" key="2">
    <source>
        <dbReference type="EMBL" id="QJW95426.1"/>
    </source>
</evidence>
<sequence>MGLADTFARTTAPDTHTRTAFLVIGTESVPDGRLLSAVERAGENLSPTAAIARADTGPVPVAFRLPVAVCVLRVGPDFSLINFKCLDAPHFRPREIVNQFWFGATHYGARLVTFNGRAADLPLLELAAFRYGISARDHYLARDRYRGPIDLTDWFTNFGACHLPGGLNLLAALLGKPGQSATPDVLRLYQEGKLPEINDACLCTALDTYFVFLRTRVLTGDLAPEQESLLADRAKGLLAAKTAEFPVLRRYLTDWTEPASA</sequence>
<dbReference type="InterPro" id="IPR012337">
    <property type="entry name" value="RNaseH-like_sf"/>
</dbReference>
<dbReference type="EMBL" id="CP053452">
    <property type="protein sequence ID" value="QJW95426.1"/>
    <property type="molecule type" value="Genomic_DNA"/>
</dbReference>
<evidence type="ECO:0000259" key="1">
    <source>
        <dbReference type="Pfam" id="PF10108"/>
    </source>
</evidence>
<reference evidence="3" key="1">
    <citation type="submission" date="2020-05" db="EMBL/GenBank/DDBJ databases">
        <title>Frigoriglobus tundricola gen. nov., sp. nov., a psychrotolerant cellulolytic planctomycete of the family Gemmataceae with two divergent copies of 16S rRNA gene.</title>
        <authorList>
            <person name="Kulichevskaya I.S."/>
            <person name="Ivanova A.A."/>
            <person name="Naumoff D.G."/>
            <person name="Beletsky A.V."/>
            <person name="Rijpstra W.I.C."/>
            <person name="Sinninghe Damste J.S."/>
            <person name="Mardanov A.V."/>
            <person name="Ravin N.V."/>
            <person name="Dedysh S.N."/>
        </authorList>
    </citation>
    <scope>NUCLEOTIDE SEQUENCE [LARGE SCALE GENOMIC DNA]</scope>
    <source>
        <strain evidence="3">PL17</strain>
    </source>
</reference>
<dbReference type="Pfam" id="PF10108">
    <property type="entry name" value="DNA_pol_B_exo2"/>
    <property type="match status" value="1"/>
</dbReference>
<accession>A0A6M5YPZ7</accession>
<feature type="domain" description="Predicted 3'-5' exonuclease PolB-like" evidence="1">
    <location>
        <begin position="61"/>
        <end position="255"/>
    </location>
</feature>
<dbReference type="InterPro" id="IPR019288">
    <property type="entry name" value="3'-5'_exonuclease_PolB-like"/>
</dbReference>